<accession>A0A4P2PTC5</accession>
<dbReference type="InterPro" id="IPR023296">
    <property type="entry name" value="Glyco_hydro_beta-prop_sf"/>
</dbReference>
<proteinExistence type="predicted"/>
<dbReference type="Gene3D" id="2.115.10.20">
    <property type="entry name" value="Glycosyl hydrolase domain, family 43"/>
    <property type="match status" value="1"/>
</dbReference>
<dbReference type="AlphaFoldDB" id="A0A4P2PTC5"/>
<sequence length="40" mass="4447">MTDLYTADPSAHVFDGKLYFYPSHDVKNNNPEDNGALTST</sequence>
<evidence type="ECO:0000313" key="1">
    <source>
        <dbReference type="EMBL" id="AUX19711.1"/>
    </source>
</evidence>
<evidence type="ECO:0000313" key="2">
    <source>
        <dbReference type="Proteomes" id="UP000295781"/>
    </source>
</evidence>
<protein>
    <submittedName>
        <fullName evidence="1">Uncharacterized protein</fullName>
    </submittedName>
</protein>
<reference evidence="1 2" key="1">
    <citation type="submission" date="2015-09" db="EMBL/GenBank/DDBJ databases">
        <title>Sorangium comparison.</title>
        <authorList>
            <person name="Zaburannyi N."/>
            <person name="Bunk B."/>
            <person name="Overmann J."/>
            <person name="Mueller R."/>
        </authorList>
    </citation>
    <scope>NUCLEOTIDE SEQUENCE [LARGE SCALE GENOMIC DNA]</scope>
    <source>
        <strain evidence="1 2">So ceGT47</strain>
    </source>
</reference>
<name>A0A4P2PTC5_SORCE</name>
<organism evidence="1 2">
    <name type="scientific">Sorangium cellulosum</name>
    <name type="common">Polyangium cellulosum</name>
    <dbReference type="NCBI Taxonomy" id="56"/>
    <lineage>
        <taxon>Bacteria</taxon>
        <taxon>Pseudomonadati</taxon>
        <taxon>Myxococcota</taxon>
        <taxon>Polyangia</taxon>
        <taxon>Polyangiales</taxon>
        <taxon>Polyangiaceae</taxon>
        <taxon>Sorangium</taxon>
    </lineage>
</organism>
<gene>
    <name evidence="1" type="ORF">SOCEGT47_001630</name>
</gene>
<dbReference type="EMBL" id="CP012670">
    <property type="protein sequence ID" value="AUX19711.1"/>
    <property type="molecule type" value="Genomic_DNA"/>
</dbReference>
<dbReference type="Proteomes" id="UP000295781">
    <property type="component" value="Chromosome"/>
</dbReference>